<gene>
    <name evidence="2" type="ORF">THITE_2111636</name>
</gene>
<evidence type="ECO:0000313" key="2">
    <source>
        <dbReference type="EMBL" id="AEO65061.1"/>
    </source>
</evidence>
<dbReference type="GeneID" id="11518605"/>
<dbReference type="KEGG" id="ttt:THITE_2111636"/>
<dbReference type="Proteomes" id="UP000008181">
    <property type="component" value="Chromosome 2"/>
</dbReference>
<proteinExistence type="predicted"/>
<dbReference type="HOGENOM" id="CLU_2028319_0_0_1"/>
<evidence type="ECO:0000313" key="3">
    <source>
        <dbReference type="Proteomes" id="UP000008181"/>
    </source>
</evidence>
<organism evidence="2 3">
    <name type="scientific">Thermothielavioides terrestris (strain ATCC 38088 / NRRL 8126)</name>
    <name type="common">Thielavia terrestris</name>
    <dbReference type="NCBI Taxonomy" id="578455"/>
    <lineage>
        <taxon>Eukaryota</taxon>
        <taxon>Fungi</taxon>
        <taxon>Dikarya</taxon>
        <taxon>Ascomycota</taxon>
        <taxon>Pezizomycotina</taxon>
        <taxon>Sordariomycetes</taxon>
        <taxon>Sordariomycetidae</taxon>
        <taxon>Sordariales</taxon>
        <taxon>Chaetomiaceae</taxon>
        <taxon>Thermothielavioides</taxon>
        <taxon>Thermothielavioides terrestris</taxon>
    </lineage>
</organism>
<protein>
    <submittedName>
        <fullName evidence="2">Uncharacterized protein</fullName>
    </submittedName>
</protein>
<reference evidence="2 3" key="1">
    <citation type="journal article" date="2011" name="Nat. Biotechnol.">
        <title>Comparative genomic analysis of the thermophilic biomass-degrading fungi Myceliophthora thermophila and Thielavia terrestris.</title>
        <authorList>
            <person name="Berka R.M."/>
            <person name="Grigoriev I.V."/>
            <person name="Otillar R."/>
            <person name="Salamov A."/>
            <person name="Grimwood J."/>
            <person name="Reid I."/>
            <person name="Ishmael N."/>
            <person name="John T."/>
            <person name="Darmond C."/>
            <person name="Moisan M.-C."/>
            <person name="Henrissat B."/>
            <person name="Coutinho P.M."/>
            <person name="Lombard V."/>
            <person name="Natvig D.O."/>
            <person name="Lindquist E."/>
            <person name="Schmutz J."/>
            <person name="Lucas S."/>
            <person name="Harris P."/>
            <person name="Powlowski J."/>
            <person name="Bellemare A."/>
            <person name="Taylor D."/>
            <person name="Butler G."/>
            <person name="de Vries R.P."/>
            <person name="Allijn I.E."/>
            <person name="van den Brink J."/>
            <person name="Ushinsky S."/>
            <person name="Storms R."/>
            <person name="Powell A.J."/>
            <person name="Paulsen I.T."/>
            <person name="Elbourne L.D.H."/>
            <person name="Baker S.E."/>
            <person name="Magnuson J."/>
            <person name="LaBoissiere S."/>
            <person name="Clutterbuck A.J."/>
            <person name="Martinez D."/>
            <person name="Wogulis M."/>
            <person name="de Leon A.L."/>
            <person name="Rey M.W."/>
            <person name="Tsang A."/>
        </authorList>
    </citation>
    <scope>NUCLEOTIDE SEQUENCE [LARGE SCALE GENOMIC DNA]</scope>
    <source>
        <strain evidence="3">ATCC 38088 / NRRL 8126</strain>
    </source>
</reference>
<dbReference type="AlphaFoldDB" id="G2R355"/>
<sequence length="122" mass="12681">MKLASTPQHPDEGDKESGACGPQLRRAGSLTDPGTSRLAGASSAGVDIDVEMDPPPDPPAAPTAAPPLDNVNGVNGIQEVNPGQPQPEAAPPPVIRRRAPIACRRFVWCLAQQLPGSLCRFS</sequence>
<keyword evidence="3" id="KW-1185">Reference proteome</keyword>
<feature type="compositionally biased region" description="Pro residues" evidence="1">
    <location>
        <begin position="55"/>
        <end position="65"/>
    </location>
</feature>
<dbReference type="RefSeq" id="XP_003651397.1">
    <property type="nucleotide sequence ID" value="XM_003651349.1"/>
</dbReference>
<evidence type="ECO:0000256" key="1">
    <source>
        <dbReference type="SAM" id="MobiDB-lite"/>
    </source>
</evidence>
<dbReference type="EMBL" id="CP003010">
    <property type="protein sequence ID" value="AEO65061.1"/>
    <property type="molecule type" value="Genomic_DNA"/>
</dbReference>
<name>G2R355_THETT</name>
<feature type="region of interest" description="Disordered" evidence="1">
    <location>
        <begin position="1"/>
        <end position="93"/>
    </location>
</feature>
<accession>G2R355</accession>
<feature type="compositionally biased region" description="Pro residues" evidence="1">
    <location>
        <begin position="84"/>
        <end position="93"/>
    </location>
</feature>